<keyword evidence="5" id="KW-0540">Nuclease</keyword>
<keyword evidence="5" id="KW-0378">Hydrolase</keyword>
<dbReference type="SUPFAM" id="SSF116734">
    <property type="entry name" value="DNA methylase specificity domain"/>
    <property type="match status" value="2"/>
</dbReference>
<dbReference type="AlphaFoldDB" id="F0KG49"/>
<dbReference type="Gene3D" id="1.10.287.1120">
    <property type="entry name" value="Bipartite methylase S protein"/>
    <property type="match status" value="1"/>
</dbReference>
<dbReference type="RefSeq" id="YP_004994445.1">
    <property type="nucleotide sequence ID" value="NC_016603.1"/>
</dbReference>
<name>F0KG49_ACIP2</name>
<feature type="domain" description="Type I restriction modification DNA specificity" evidence="4">
    <location>
        <begin position="230"/>
        <end position="407"/>
    </location>
</feature>
<dbReference type="GeneID" id="11638353"/>
<proteinExistence type="inferred from homology"/>
<dbReference type="CDD" id="cd17246">
    <property type="entry name" value="RMtype1_S_SonII-TRD2-CR2_like"/>
    <property type="match status" value="1"/>
</dbReference>
<accession>F0KG49</accession>
<dbReference type="OrthoDB" id="9798929at2"/>
<organism evidence="5 6">
    <name type="scientific">Acinetobacter pittii (strain PHEA-2)</name>
    <dbReference type="NCBI Taxonomy" id="871585"/>
    <lineage>
        <taxon>Bacteria</taxon>
        <taxon>Pseudomonadati</taxon>
        <taxon>Pseudomonadota</taxon>
        <taxon>Gammaproteobacteria</taxon>
        <taxon>Moraxellales</taxon>
        <taxon>Moraxellaceae</taxon>
        <taxon>Acinetobacter</taxon>
        <taxon>Acinetobacter calcoaceticus/baumannii complex</taxon>
    </lineage>
</organism>
<protein>
    <submittedName>
        <fullName evidence="5">Restriction endonuclease S subunits-like protein</fullName>
    </submittedName>
</protein>
<evidence type="ECO:0000256" key="2">
    <source>
        <dbReference type="ARBA" id="ARBA00022747"/>
    </source>
</evidence>
<reference key="1">
    <citation type="submission" date="2010-08" db="EMBL/GenBank/DDBJ databases">
        <title>The genome sequence of a nonpathogenic wastewater-adapted bacterium Acinetobacter calcoaceticus PHEA-2 and comparative genomics insights into environmental adaptation.</title>
        <authorList>
            <person name="Zhan Y."/>
            <person name="Yan Y."/>
            <person name="Zhang W."/>
            <person name="Chen M."/>
            <person name="Ping S."/>
            <person name="Lu W."/>
            <person name="Lin M."/>
        </authorList>
    </citation>
    <scope>NUCLEOTIDE SEQUENCE</scope>
    <source>
        <strain>PHEA-2</strain>
    </source>
</reference>
<evidence type="ECO:0000313" key="6">
    <source>
        <dbReference type="Proteomes" id="UP000007477"/>
    </source>
</evidence>
<sequence length="419" mass="47474">MSVPKLRFKEFDGAWISTNIQGLVDQNILDKPMDGNHGEIHPTSADYVENGIPFVMATDVFDGNVYLDKSKKITKEQADTLRKGFSIEGDILLTHKATIGNVAKVPKLDTPYIMLTPQVTYYRVRDYEKLVPDFIKSSFESKKFQNELIALCTGATRLYIGISEQRKLPFSYPSKSEQTKIASFLSTVDEKISQLNQKHKLLSQYKQGMMQKLFSQQFRFKADNGGEFGGWVEIKITDVADYVDYRGKTPRKVEDGILLVTAKNIRFGYIDYSISQEYICSDDFDEVMRRGRAEIGDVLITTEAPLGNVASVDRENIALAQRVIKYRGKKGILNNEFLKQKFLSEEFQSLISSKATGGTVQGIKGSTLHNLEINIPEDIEEQTKIANFLATIDQKIEVVAKQIEQAKQWKKGLLQQMFV</sequence>
<keyword evidence="6" id="KW-1185">Reference proteome</keyword>
<keyword evidence="2" id="KW-0680">Restriction system</keyword>
<evidence type="ECO:0000256" key="1">
    <source>
        <dbReference type="ARBA" id="ARBA00010923"/>
    </source>
</evidence>
<dbReference type="RefSeq" id="WP_014205996.1">
    <property type="nucleotide sequence ID" value="NC_016603.1"/>
</dbReference>
<dbReference type="Pfam" id="PF01420">
    <property type="entry name" value="Methylase_S"/>
    <property type="match status" value="2"/>
</dbReference>
<dbReference type="GO" id="GO:0009307">
    <property type="term" value="P:DNA restriction-modification system"/>
    <property type="evidence" value="ECO:0007669"/>
    <property type="project" value="UniProtKB-KW"/>
</dbReference>
<evidence type="ECO:0000259" key="4">
    <source>
        <dbReference type="Pfam" id="PF01420"/>
    </source>
</evidence>
<dbReference type="eggNOG" id="COG0732">
    <property type="taxonomic scope" value="Bacteria"/>
</dbReference>
<dbReference type="Proteomes" id="UP000007477">
    <property type="component" value="Chromosome"/>
</dbReference>
<gene>
    <name evidence="5" type="ordered locus">BDGL_000177</name>
</gene>
<comment type="similarity">
    <text evidence="1">Belongs to the type-I restriction system S methylase family.</text>
</comment>
<dbReference type="GO" id="GO:0003677">
    <property type="term" value="F:DNA binding"/>
    <property type="evidence" value="ECO:0007669"/>
    <property type="project" value="UniProtKB-KW"/>
</dbReference>
<dbReference type="PANTHER" id="PTHR30408:SF12">
    <property type="entry name" value="TYPE I RESTRICTION ENZYME MJAVIII SPECIFICITY SUBUNIT"/>
    <property type="match status" value="1"/>
</dbReference>
<dbReference type="PATRIC" id="fig|871585.3.peg.176"/>
<dbReference type="PANTHER" id="PTHR30408">
    <property type="entry name" value="TYPE-1 RESTRICTION ENZYME ECOKI SPECIFICITY PROTEIN"/>
    <property type="match status" value="1"/>
</dbReference>
<dbReference type="InterPro" id="IPR000055">
    <property type="entry name" value="Restrct_endonuc_typeI_TRD"/>
</dbReference>
<dbReference type="InterPro" id="IPR044946">
    <property type="entry name" value="Restrct_endonuc_typeI_TRD_sf"/>
</dbReference>
<dbReference type="Gene3D" id="3.90.220.20">
    <property type="entry name" value="DNA methylase specificity domains"/>
    <property type="match status" value="2"/>
</dbReference>
<evidence type="ECO:0000256" key="3">
    <source>
        <dbReference type="ARBA" id="ARBA00023125"/>
    </source>
</evidence>
<feature type="domain" description="Type I restriction modification DNA specificity" evidence="4">
    <location>
        <begin position="39"/>
        <end position="198"/>
    </location>
</feature>
<keyword evidence="3" id="KW-0238">DNA-binding</keyword>
<dbReference type="GO" id="GO:0004519">
    <property type="term" value="F:endonuclease activity"/>
    <property type="evidence" value="ECO:0007669"/>
    <property type="project" value="UniProtKB-KW"/>
</dbReference>
<dbReference type="KEGG" id="acc:BDGL_000177"/>
<dbReference type="InterPro" id="IPR052021">
    <property type="entry name" value="Type-I_RS_S_subunit"/>
</dbReference>
<dbReference type="REBASE" id="33120">
    <property type="entry name" value="S.AcaPORF176P"/>
</dbReference>
<reference evidence="5 6" key="2">
    <citation type="journal article" date="2011" name="J. Bacteriol.">
        <title>Genome sequence of Acinetobacter calcoaceticus PHEA-2, isolated from industry wastewater.</title>
        <authorList>
            <person name="Zhan Y."/>
            <person name="Yan Y."/>
            <person name="Zhang W."/>
            <person name="Yu H."/>
            <person name="Chen M."/>
            <person name="Lu W."/>
            <person name="Ping S."/>
            <person name="Peng Z."/>
            <person name="Yuan M."/>
            <person name="Zhou Z."/>
            <person name="Elmerich C."/>
            <person name="Lin M."/>
        </authorList>
    </citation>
    <scope>NUCLEOTIDE SEQUENCE [LARGE SCALE GENOMIC DNA]</scope>
    <source>
        <strain evidence="5 6">PHEA-2</strain>
    </source>
</reference>
<dbReference type="STRING" id="871585.BDGL_000177"/>
<dbReference type="HOGENOM" id="CLU_021095_0_0_6"/>
<evidence type="ECO:0000313" key="5">
    <source>
        <dbReference type="EMBL" id="ADY80763.1"/>
    </source>
</evidence>
<dbReference type="EMBL" id="CP002177">
    <property type="protein sequence ID" value="ADY80763.1"/>
    <property type="molecule type" value="Genomic_DNA"/>
</dbReference>
<keyword evidence="5" id="KW-0255">Endonuclease</keyword>